<dbReference type="InterPro" id="IPR041397">
    <property type="entry name" value="ThiD2"/>
</dbReference>
<dbReference type="EMBL" id="JAQIBD010000004">
    <property type="protein sequence ID" value="MDM5272629.1"/>
    <property type="molecule type" value="Genomic_DNA"/>
</dbReference>
<feature type="domain" description="ThiD2" evidence="1">
    <location>
        <begin position="12"/>
        <end position="130"/>
    </location>
</feature>
<sequence length="140" mass="16301">MNKSETSEKVARLIDANLNRLKEGIRVIEDINRYIYDDASLTSELKSLRHKLQIIYSQERLYFRDIENDVQKKSIESELKRSSVTDLVIANFSRAQESARVLEESFKLIDPVLSEIAKEVRYGLYGVEKKFFLKHSATEV</sequence>
<protein>
    <submittedName>
        <fullName evidence="2">Thiamine-phosphate pyrophosphorylase</fullName>
    </submittedName>
</protein>
<evidence type="ECO:0000313" key="3">
    <source>
        <dbReference type="Proteomes" id="UP001169069"/>
    </source>
</evidence>
<name>A0ABT7R0L2_9BACT</name>
<proteinExistence type="predicted"/>
<comment type="caution">
    <text evidence="2">The sequence shown here is derived from an EMBL/GenBank/DDBJ whole genome shotgun (WGS) entry which is preliminary data.</text>
</comment>
<reference evidence="2" key="1">
    <citation type="submission" date="2023-01" db="EMBL/GenBank/DDBJ databases">
        <title>Sulfurovum sp. zt1-1 genome assembly.</title>
        <authorList>
            <person name="Wang J."/>
        </authorList>
    </citation>
    <scope>NUCLEOTIDE SEQUENCE</scope>
    <source>
        <strain evidence="2">Zt1-1</strain>
    </source>
</reference>
<evidence type="ECO:0000259" key="1">
    <source>
        <dbReference type="Pfam" id="PF17792"/>
    </source>
</evidence>
<dbReference type="Pfam" id="PF17792">
    <property type="entry name" value="ThiD2"/>
    <property type="match status" value="1"/>
</dbReference>
<gene>
    <name evidence="2" type="ORF">PGH07_10645</name>
</gene>
<dbReference type="RefSeq" id="WP_289414462.1">
    <property type="nucleotide sequence ID" value="NZ_JAQIBD010000004.1"/>
</dbReference>
<evidence type="ECO:0000313" key="2">
    <source>
        <dbReference type="EMBL" id="MDM5272629.1"/>
    </source>
</evidence>
<accession>A0ABT7R0L2</accession>
<organism evidence="2 3">
    <name type="scientific">Sulfurovum zhangzhouensis</name>
    <dbReference type="NCBI Taxonomy" id="3019067"/>
    <lineage>
        <taxon>Bacteria</taxon>
        <taxon>Pseudomonadati</taxon>
        <taxon>Campylobacterota</taxon>
        <taxon>Epsilonproteobacteria</taxon>
        <taxon>Campylobacterales</taxon>
        <taxon>Sulfurovaceae</taxon>
        <taxon>Sulfurovum</taxon>
    </lineage>
</organism>
<keyword evidence="3" id="KW-1185">Reference proteome</keyword>
<dbReference type="Proteomes" id="UP001169069">
    <property type="component" value="Unassembled WGS sequence"/>
</dbReference>